<keyword evidence="5" id="KW-1185">Reference proteome</keyword>
<protein>
    <submittedName>
        <fullName evidence="4">2-dehydro-3-deoxy-D-arabinonate dehydratase</fullName>
    </submittedName>
</protein>
<proteinExistence type="inferred from homology"/>
<comment type="caution">
    <text evidence="4">The sequence shown here is derived from an EMBL/GenBank/DDBJ whole genome shotgun (WGS) entry which is preliminary data.</text>
</comment>
<dbReference type="AlphaFoldDB" id="A0A4R7S5R0"/>
<evidence type="ECO:0000256" key="2">
    <source>
        <dbReference type="ARBA" id="ARBA00022723"/>
    </source>
</evidence>
<dbReference type="EMBL" id="SOCA01000002">
    <property type="protein sequence ID" value="TDU73219.1"/>
    <property type="molecule type" value="Genomic_DNA"/>
</dbReference>
<evidence type="ECO:0000259" key="3">
    <source>
        <dbReference type="Pfam" id="PF01557"/>
    </source>
</evidence>
<evidence type="ECO:0000256" key="1">
    <source>
        <dbReference type="ARBA" id="ARBA00010211"/>
    </source>
</evidence>
<dbReference type="SUPFAM" id="SSF56529">
    <property type="entry name" value="FAH"/>
    <property type="match status" value="1"/>
</dbReference>
<comment type="similarity">
    <text evidence="1">Belongs to the FAH family.</text>
</comment>
<dbReference type="InterPro" id="IPR011234">
    <property type="entry name" value="Fumarylacetoacetase-like_C"/>
</dbReference>
<sequence length="275" mass="30030">MHLYRTTQGIYLHTATFWYHITGIDWDALYNVEDIHAYLEQVASTSTAVPAPAPETLLAPIGTQEVWAAGVTYWRSRTARMEESKDTGGGSFYDRVYAAERPEIFFKATPQRVAHPGQAMHLRSDSKWMVPEPELTLAINDRGEIIGYTVGNDLSCRDIEGENPLYLPQAKCFKLCAAVGPCIYVTPDLLPSSTLIAVKIERAGAVAFEGGATLDQLKRTPQELAGFLYRDNTFPTGALLMTGTGTVPGDEFTLHSGDVVSITIDGIGTLVNPMG</sequence>
<dbReference type="Proteomes" id="UP000295662">
    <property type="component" value="Unassembled WGS sequence"/>
</dbReference>
<dbReference type="GO" id="GO:0003824">
    <property type="term" value="F:catalytic activity"/>
    <property type="evidence" value="ECO:0007669"/>
    <property type="project" value="InterPro"/>
</dbReference>
<dbReference type="PANTHER" id="PTHR42796">
    <property type="entry name" value="FUMARYLACETOACETATE HYDROLASE DOMAIN-CONTAINING PROTEIN 2A-RELATED"/>
    <property type="match status" value="1"/>
</dbReference>
<organism evidence="4 5">
    <name type="scientific">Prosthecobacter fusiformis</name>
    <dbReference type="NCBI Taxonomy" id="48464"/>
    <lineage>
        <taxon>Bacteria</taxon>
        <taxon>Pseudomonadati</taxon>
        <taxon>Verrucomicrobiota</taxon>
        <taxon>Verrucomicrobiia</taxon>
        <taxon>Verrucomicrobiales</taxon>
        <taxon>Verrucomicrobiaceae</taxon>
        <taxon>Prosthecobacter</taxon>
    </lineage>
</organism>
<accession>A0A4R7S5R0</accession>
<dbReference type="RefSeq" id="WP_133794569.1">
    <property type="nucleotide sequence ID" value="NZ_SOCA01000002.1"/>
</dbReference>
<dbReference type="OrthoDB" id="9779415at2"/>
<gene>
    <name evidence="4" type="ORF">EI77_01687</name>
</gene>
<dbReference type="GO" id="GO:0044281">
    <property type="term" value="P:small molecule metabolic process"/>
    <property type="evidence" value="ECO:0007669"/>
    <property type="project" value="UniProtKB-ARBA"/>
</dbReference>
<evidence type="ECO:0000313" key="4">
    <source>
        <dbReference type="EMBL" id="TDU73219.1"/>
    </source>
</evidence>
<dbReference type="InterPro" id="IPR036663">
    <property type="entry name" value="Fumarylacetoacetase_C_sf"/>
</dbReference>
<dbReference type="Pfam" id="PF01557">
    <property type="entry name" value="FAA_hydrolase"/>
    <property type="match status" value="1"/>
</dbReference>
<evidence type="ECO:0000313" key="5">
    <source>
        <dbReference type="Proteomes" id="UP000295662"/>
    </source>
</evidence>
<keyword evidence="2" id="KW-0479">Metal-binding</keyword>
<feature type="domain" description="Fumarylacetoacetase-like C-terminal" evidence="3">
    <location>
        <begin position="99"/>
        <end position="273"/>
    </location>
</feature>
<reference evidence="4 5" key="1">
    <citation type="submission" date="2019-03" db="EMBL/GenBank/DDBJ databases">
        <title>Genomic Encyclopedia of Archaeal and Bacterial Type Strains, Phase II (KMG-II): from individual species to whole genera.</title>
        <authorList>
            <person name="Goeker M."/>
        </authorList>
    </citation>
    <scope>NUCLEOTIDE SEQUENCE [LARGE SCALE GENOMIC DNA]</scope>
    <source>
        <strain evidence="4 5">ATCC 25309</strain>
    </source>
</reference>
<dbReference type="Gene3D" id="3.90.850.10">
    <property type="entry name" value="Fumarylacetoacetase-like, C-terminal domain"/>
    <property type="match status" value="1"/>
</dbReference>
<dbReference type="InterPro" id="IPR051121">
    <property type="entry name" value="FAH"/>
</dbReference>
<dbReference type="PANTHER" id="PTHR42796:SF7">
    <property type="entry name" value="2-DEHYDRO-3-DEOXY-D-ARABINONATE DEHYDRATASE"/>
    <property type="match status" value="1"/>
</dbReference>
<name>A0A4R7S5R0_9BACT</name>
<dbReference type="GO" id="GO:0046872">
    <property type="term" value="F:metal ion binding"/>
    <property type="evidence" value="ECO:0007669"/>
    <property type="project" value="UniProtKB-KW"/>
</dbReference>